<evidence type="ECO:0000256" key="2">
    <source>
        <dbReference type="ARBA" id="ARBA00024035"/>
    </source>
</evidence>
<dbReference type="InterPro" id="IPR023228">
    <property type="entry name" value="SAM_OH_AdoTrfase_N_sf"/>
</dbReference>
<dbReference type="EMBL" id="LLYW01000002">
    <property type="protein sequence ID" value="KUH34705.1"/>
    <property type="molecule type" value="Genomic_DNA"/>
</dbReference>
<dbReference type="InterPro" id="IPR023227">
    <property type="entry name" value="SAM_OH_AdoTrfase_C_sf"/>
</dbReference>
<dbReference type="STRING" id="227598.APY94_00540"/>
<dbReference type="SUPFAM" id="SSF101852">
    <property type="entry name" value="Bacterial fluorinating enzyme, C-terminal domain"/>
    <property type="match status" value="1"/>
</dbReference>
<protein>
    <submittedName>
        <fullName evidence="5">Hydroxide adenosyltransferase</fullName>
    </submittedName>
</protein>
<name>A0A124EBN3_9EURY</name>
<dbReference type="Gene3D" id="3.40.50.10790">
    <property type="entry name" value="S-adenosyl-l-methionine hydroxide adenosyltransferase, N-terminal"/>
    <property type="match status" value="1"/>
</dbReference>
<dbReference type="PIRSF" id="PIRSF006779">
    <property type="entry name" value="UCP006779"/>
    <property type="match status" value="1"/>
</dbReference>
<keyword evidence="5" id="KW-0808">Transferase</keyword>
<dbReference type="InterPro" id="IPR046470">
    <property type="entry name" value="SAM_HAT_C"/>
</dbReference>
<sequence length="259" mass="28484">MITLTTDFGLGGPYVGEMKVAMLRVNPNARLIDVTHSIRRHSVVEASFVMEQVVKYSPEGTVHVGVIDPGVGTSRRAVIIEGEQFLVVPDNGLATLPMKHIKPRRAYEIDFERIRRFTGWRISSTFHGRDVFGPAGALLEAGIEPGQIGTEIPLESLVRLNVEPRREGDDWLLTVLYIDDFGNVILNLENYGTLRAVELPDLGVRVSYLDTYGQVKPGELLALPGSHDYLEIAVNQGSAAERLGLKVGDEVRVKLIGGD</sequence>
<evidence type="ECO:0000256" key="1">
    <source>
        <dbReference type="ARBA" id="ARBA00022691"/>
    </source>
</evidence>
<dbReference type="Proteomes" id="UP000053462">
    <property type="component" value="Unassembled WGS sequence"/>
</dbReference>
<feature type="domain" description="S-adenosyl-l-methionine hydroxide adenosyltransferase N-terminal" evidence="3">
    <location>
        <begin position="2"/>
        <end position="149"/>
    </location>
</feature>
<evidence type="ECO:0000313" key="6">
    <source>
        <dbReference type="Proteomes" id="UP000053462"/>
    </source>
</evidence>
<dbReference type="Pfam" id="PF01887">
    <property type="entry name" value="SAM_HAT_N"/>
    <property type="match status" value="1"/>
</dbReference>
<dbReference type="PANTHER" id="PTHR35092">
    <property type="entry name" value="CHLORINASE MJ1651"/>
    <property type="match status" value="1"/>
</dbReference>
<keyword evidence="1" id="KW-0949">S-adenosyl-L-methionine</keyword>
<dbReference type="Gene3D" id="2.40.30.90">
    <property type="entry name" value="Bacterial fluorinating enzyme like"/>
    <property type="match status" value="1"/>
</dbReference>
<dbReference type="AlphaFoldDB" id="A0A124EBN3"/>
<proteinExistence type="inferred from homology"/>
<dbReference type="OrthoDB" id="372224at2157"/>
<feature type="domain" description="S-adenosyl-l-methionine hydroxide adenosyltransferase C-terminal" evidence="4">
    <location>
        <begin position="174"/>
        <end position="252"/>
    </location>
</feature>
<comment type="similarity">
    <text evidence="2">Belongs to the SAM hydrolase / SAM-dependent halogenase family.</text>
</comment>
<gene>
    <name evidence="5" type="ORF">APY94_00540</name>
</gene>
<keyword evidence="6" id="KW-1185">Reference proteome</keyword>
<evidence type="ECO:0000259" key="4">
    <source>
        <dbReference type="Pfam" id="PF20257"/>
    </source>
</evidence>
<comment type="caution">
    <text evidence="5">The sequence shown here is derived from an EMBL/GenBank/DDBJ whole genome shotgun (WGS) entry which is preliminary data.</text>
</comment>
<dbReference type="Pfam" id="PF20257">
    <property type="entry name" value="SAM_HAT_C"/>
    <property type="match status" value="1"/>
</dbReference>
<accession>A0A124EBN3</accession>
<reference evidence="5 6" key="1">
    <citation type="submission" date="2015-10" db="EMBL/GenBank/DDBJ databases">
        <title>Draft genome sequence of Thermococcus celericrescens strain DSM 17994.</title>
        <authorList>
            <person name="Hong S.-J."/>
            <person name="Park C.-E."/>
            <person name="Shin J.-H."/>
        </authorList>
    </citation>
    <scope>NUCLEOTIDE SEQUENCE [LARGE SCALE GENOMIC DNA]</scope>
    <source>
        <strain evidence="5 6">DSM 17994</strain>
    </source>
</reference>
<dbReference type="InterPro" id="IPR002747">
    <property type="entry name" value="SAM_OH_AdoTrfase"/>
</dbReference>
<dbReference type="SUPFAM" id="SSF102522">
    <property type="entry name" value="Bacterial fluorinating enzyme, N-terminal domain"/>
    <property type="match status" value="1"/>
</dbReference>
<dbReference type="PANTHER" id="PTHR35092:SF1">
    <property type="entry name" value="CHLORINASE MJ1651"/>
    <property type="match status" value="1"/>
</dbReference>
<evidence type="ECO:0000313" key="5">
    <source>
        <dbReference type="EMBL" id="KUH34705.1"/>
    </source>
</evidence>
<dbReference type="RefSeq" id="WP_058937791.1">
    <property type="nucleotide sequence ID" value="NZ_LLYW01000002.1"/>
</dbReference>
<evidence type="ECO:0000259" key="3">
    <source>
        <dbReference type="Pfam" id="PF01887"/>
    </source>
</evidence>
<dbReference type="InterPro" id="IPR046469">
    <property type="entry name" value="SAM_HAT_N"/>
</dbReference>
<organism evidence="5 6">
    <name type="scientific">Thermococcus celericrescens</name>
    <dbReference type="NCBI Taxonomy" id="227598"/>
    <lineage>
        <taxon>Archaea</taxon>
        <taxon>Methanobacteriati</taxon>
        <taxon>Methanobacteriota</taxon>
        <taxon>Thermococci</taxon>
        <taxon>Thermococcales</taxon>
        <taxon>Thermococcaceae</taxon>
        <taxon>Thermococcus</taxon>
    </lineage>
</organism>
<dbReference type="GO" id="GO:0016740">
    <property type="term" value="F:transferase activity"/>
    <property type="evidence" value="ECO:0007669"/>
    <property type="project" value="UniProtKB-KW"/>
</dbReference>